<dbReference type="CDD" id="cd07956">
    <property type="entry name" value="Anticodon_Ia_Arg"/>
    <property type="match status" value="1"/>
</dbReference>
<name>A0A0P8W7F5_9CLOT</name>
<reference evidence="15 16" key="1">
    <citation type="submission" date="2015-09" db="EMBL/GenBank/DDBJ databases">
        <title>Genome sequence of Oxobacter pfennigii DSM 3222.</title>
        <authorList>
            <person name="Poehlein A."/>
            <person name="Bengelsdorf F.R."/>
            <person name="Schiel-Bengelsdorf B."/>
            <person name="Duerre P."/>
            <person name="Daniel R."/>
        </authorList>
    </citation>
    <scope>NUCLEOTIDE SEQUENCE [LARGE SCALE GENOMIC DNA]</scope>
    <source>
        <strain evidence="15 16">DSM 3222</strain>
    </source>
</reference>
<keyword evidence="6 11" id="KW-0547">Nucleotide-binding</keyword>
<evidence type="ECO:0000256" key="5">
    <source>
        <dbReference type="ARBA" id="ARBA00022598"/>
    </source>
</evidence>
<keyword evidence="8 11" id="KW-0648">Protein biosynthesis</keyword>
<dbReference type="Gene3D" id="3.40.50.620">
    <property type="entry name" value="HUPs"/>
    <property type="match status" value="1"/>
</dbReference>
<dbReference type="AlphaFoldDB" id="A0A0P8W7F5"/>
<feature type="domain" description="DALR anticodon binding" evidence="13">
    <location>
        <begin position="442"/>
        <end position="562"/>
    </location>
</feature>
<dbReference type="HAMAP" id="MF_00123">
    <property type="entry name" value="Arg_tRNA_synth"/>
    <property type="match status" value="1"/>
</dbReference>
<gene>
    <name evidence="15" type="primary">argS_2</name>
    <name evidence="11" type="synonym">argS</name>
    <name evidence="15" type="ORF">OXPF_16740</name>
</gene>
<dbReference type="InterPro" id="IPR005148">
    <property type="entry name" value="Arg-tRNA-synth_N"/>
</dbReference>
<dbReference type="Proteomes" id="UP000050326">
    <property type="component" value="Unassembled WGS sequence"/>
</dbReference>
<dbReference type="SMART" id="SM01016">
    <property type="entry name" value="Arg_tRNA_synt_N"/>
    <property type="match status" value="1"/>
</dbReference>
<evidence type="ECO:0000256" key="3">
    <source>
        <dbReference type="ARBA" id="ARBA00011245"/>
    </source>
</evidence>
<dbReference type="InterPro" id="IPR009080">
    <property type="entry name" value="tRNAsynth_Ia_anticodon-bd"/>
</dbReference>
<comment type="catalytic activity">
    <reaction evidence="10 11">
        <text>tRNA(Arg) + L-arginine + ATP = L-arginyl-tRNA(Arg) + AMP + diphosphate</text>
        <dbReference type="Rhea" id="RHEA:20301"/>
        <dbReference type="Rhea" id="RHEA-COMP:9658"/>
        <dbReference type="Rhea" id="RHEA-COMP:9673"/>
        <dbReference type="ChEBI" id="CHEBI:30616"/>
        <dbReference type="ChEBI" id="CHEBI:32682"/>
        <dbReference type="ChEBI" id="CHEBI:33019"/>
        <dbReference type="ChEBI" id="CHEBI:78442"/>
        <dbReference type="ChEBI" id="CHEBI:78513"/>
        <dbReference type="ChEBI" id="CHEBI:456215"/>
        <dbReference type="EC" id="6.1.1.19"/>
    </reaction>
</comment>
<dbReference type="FunFam" id="1.10.730.10:FF:000008">
    <property type="entry name" value="Arginine--tRNA ligase"/>
    <property type="match status" value="1"/>
</dbReference>
<dbReference type="InterPro" id="IPR001278">
    <property type="entry name" value="Arg-tRNA-ligase"/>
</dbReference>
<dbReference type="RefSeq" id="WP_054874740.1">
    <property type="nucleotide sequence ID" value="NZ_LKET01000029.1"/>
</dbReference>
<dbReference type="GO" id="GO:0005737">
    <property type="term" value="C:cytoplasm"/>
    <property type="evidence" value="ECO:0007669"/>
    <property type="project" value="UniProtKB-SubCell"/>
</dbReference>
<dbReference type="InterPro" id="IPR001412">
    <property type="entry name" value="aa-tRNA-synth_I_CS"/>
</dbReference>
<dbReference type="SUPFAM" id="SSF52374">
    <property type="entry name" value="Nucleotidylyl transferase"/>
    <property type="match status" value="1"/>
</dbReference>
<dbReference type="Gene3D" id="3.30.1360.70">
    <property type="entry name" value="Arginyl tRNA synthetase N-terminal domain"/>
    <property type="match status" value="1"/>
</dbReference>
<dbReference type="STRING" id="36849.OXPF_16740"/>
<dbReference type="EC" id="6.1.1.19" evidence="11"/>
<keyword evidence="9 11" id="KW-0030">Aminoacyl-tRNA synthetase</keyword>
<evidence type="ECO:0000256" key="8">
    <source>
        <dbReference type="ARBA" id="ARBA00022917"/>
    </source>
</evidence>
<dbReference type="PANTHER" id="PTHR11956:SF5">
    <property type="entry name" value="ARGININE--TRNA LIGASE, CYTOPLASMIC"/>
    <property type="match status" value="1"/>
</dbReference>
<dbReference type="InterPro" id="IPR036695">
    <property type="entry name" value="Arg-tRNA-synth_N_sf"/>
</dbReference>
<evidence type="ECO:0000256" key="12">
    <source>
        <dbReference type="RuleBase" id="RU363038"/>
    </source>
</evidence>
<dbReference type="PATRIC" id="fig|36849.3.peg.1767"/>
<dbReference type="FunFam" id="3.40.50.620:FF:000062">
    <property type="entry name" value="Arginine--tRNA ligase"/>
    <property type="match status" value="1"/>
</dbReference>
<evidence type="ECO:0000256" key="4">
    <source>
        <dbReference type="ARBA" id="ARBA00022490"/>
    </source>
</evidence>
<protein>
    <recommendedName>
        <fullName evidence="11">Arginine--tRNA ligase</fullName>
        <ecNumber evidence="11">6.1.1.19</ecNumber>
    </recommendedName>
    <alternativeName>
        <fullName evidence="11">Arginyl-tRNA synthetase</fullName>
        <shortName evidence="11">ArgRS</shortName>
    </alternativeName>
</protein>
<keyword evidence="16" id="KW-1185">Reference proteome</keyword>
<dbReference type="Pfam" id="PF00750">
    <property type="entry name" value="tRNA-synt_1d"/>
    <property type="match status" value="1"/>
</dbReference>
<dbReference type="PROSITE" id="PS00178">
    <property type="entry name" value="AA_TRNA_LIGASE_I"/>
    <property type="match status" value="1"/>
</dbReference>
<evidence type="ECO:0000256" key="1">
    <source>
        <dbReference type="ARBA" id="ARBA00004496"/>
    </source>
</evidence>
<sequence>MANMIEIASSGINKAMKDAIQKSIDRGELNLSSIPDIMLEAPREKEHGDFAANTAMVLAREAKKSPRQIAEIIVKNLDVNDTYIGSVDIAGPGFINFKLKNDWLYDTLKSILREKENYGRVNIGHGKRMQVEFVSANPTGPMHIGNARGGAIGDILGEVLKWAGFYVEKEFYVNDAGNQINKFGKSLEARYLEALGLDAQFPEGGYMGLDIVEHAENFKNIHGDKYVNASSMERQKALIEYALNKNLDRMKKDLEDFGINFDVWFSEQSLYDNGDVEDTVKYFKKSGNTYENEDALWFKATNYGVEKDEVLVRANGIPTYFTGDVAYHRNKFVVRKFDKVIDIWGADHHGHVPRMKGAMGALGLSPDALEIIIMQLVRLIRNGEVTRMSKRKGQSYTLSDLVEEVGKDAARFFFNLRSADTHFEFDLDLAVEKSNENPVYYVQYAHARICSILRQLNDEGINFPEVNSVDFNALGEQAEIDLIKKMSYFPEEVTISAQSLDPSRITKYVLELASLFHTFYNSCRVKGVSEDLMKARMVIIECTRTVIKNCLLILGISAPERM</sequence>
<accession>A0A0P8W7F5</accession>
<feature type="domain" description="Arginyl tRNA synthetase N-terminal" evidence="14">
    <location>
        <begin position="14"/>
        <end position="99"/>
    </location>
</feature>
<comment type="subcellular location">
    <subcellularLocation>
        <location evidence="1 11">Cytoplasm</location>
    </subcellularLocation>
</comment>
<evidence type="ECO:0000256" key="10">
    <source>
        <dbReference type="ARBA" id="ARBA00049339"/>
    </source>
</evidence>
<evidence type="ECO:0000256" key="9">
    <source>
        <dbReference type="ARBA" id="ARBA00023146"/>
    </source>
</evidence>
<dbReference type="SUPFAM" id="SSF47323">
    <property type="entry name" value="Anticodon-binding domain of a subclass of class I aminoacyl-tRNA synthetases"/>
    <property type="match status" value="1"/>
</dbReference>
<dbReference type="GO" id="GO:0004814">
    <property type="term" value="F:arginine-tRNA ligase activity"/>
    <property type="evidence" value="ECO:0007669"/>
    <property type="project" value="UniProtKB-UniRule"/>
</dbReference>
<evidence type="ECO:0000256" key="7">
    <source>
        <dbReference type="ARBA" id="ARBA00022840"/>
    </source>
</evidence>
<feature type="short sequence motif" description="'HIGH' region" evidence="11">
    <location>
        <begin position="136"/>
        <end position="146"/>
    </location>
</feature>
<organism evidence="15 16">
    <name type="scientific">Oxobacter pfennigii</name>
    <dbReference type="NCBI Taxonomy" id="36849"/>
    <lineage>
        <taxon>Bacteria</taxon>
        <taxon>Bacillati</taxon>
        <taxon>Bacillota</taxon>
        <taxon>Clostridia</taxon>
        <taxon>Eubacteriales</taxon>
        <taxon>Clostridiaceae</taxon>
        <taxon>Oxobacter</taxon>
    </lineage>
</organism>
<dbReference type="FunFam" id="3.30.1360.70:FF:000003">
    <property type="entry name" value="Arginine--tRNA ligase"/>
    <property type="match status" value="1"/>
</dbReference>
<dbReference type="Gene3D" id="1.10.730.10">
    <property type="entry name" value="Isoleucyl-tRNA Synthetase, Domain 1"/>
    <property type="match status" value="1"/>
</dbReference>
<dbReference type="PRINTS" id="PR01038">
    <property type="entry name" value="TRNASYNTHARG"/>
</dbReference>
<dbReference type="OrthoDB" id="9805987at2"/>
<comment type="similarity">
    <text evidence="2 11 12">Belongs to the class-I aminoacyl-tRNA synthetase family.</text>
</comment>
<evidence type="ECO:0000256" key="6">
    <source>
        <dbReference type="ARBA" id="ARBA00022741"/>
    </source>
</evidence>
<comment type="subunit">
    <text evidence="3 11">Monomer.</text>
</comment>
<dbReference type="SUPFAM" id="SSF55190">
    <property type="entry name" value="Arginyl-tRNA synthetase (ArgRS), N-terminal 'additional' domain"/>
    <property type="match status" value="1"/>
</dbReference>
<dbReference type="PANTHER" id="PTHR11956">
    <property type="entry name" value="ARGINYL-TRNA SYNTHETASE"/>
    <property type="match status" value="1"/>
</dbReference>
<dbReference type="GO" id="GO:0005524">
    <property type="term" value="F:ATP binding"/>
    <property type="evidence" value="ECO:0007669"/>
    <property type="project" value="UniProtKB-UniRule"/>
</dbReference>
<dbReference type="InterPro" id="IPR035684">
    <property type="entry name" value="ArgRS_core"/>
</dbReference>
<dbReference type="Pfam" id="PF05746">
    <property type="entry name" value="DALR_1"/>
    <property type="match status" value="1"/>
</dbReference>
<evidence type="ECO:0000313" key="16">
    <source>
        <dbReference type="Proteomes" id="UP000050326"/>
    </source>
</evidence>
<dbReference type="InterPro" id="IPR008909">
    <property type="entry name" value="DALR_anticod-bd"/>
</dbReference>
<dbReference type="InterPro" id="IPR014729">
    <property type="entry name" value="Rossmann-like_a/b/a_fold"/>
</dbReference>
<dbReference type="NCBIfam" id="TIGR00456">
    <property type="entry name" value="argS"/>
    <property type="match status" value="1"/>
</dbReference>
<evidence type="ECO:0000259" key="14">
    <source>
        <dbReference type="SMART" id="SM01016"/>
    </source>
</evidence>
<comment type="caution">
    <text evidence="15">The sequence shown here is derived from an EMBL/GenBank/DDBJ whole genome shotgun (WGS) entry which is preliminary data.</text>
</comment>
<keyword evidence="4 11" id="KW-0963">Cytoplasm</keyword>
<keyword evidence="7 11" id="KW-0067">ATP-binding</keyword>
<evidence type="ECO:0000259" key="13">
    <source>
        <dbReference type="SMART" id="SM00836"/>
    </source>
</evidence>
<dbReference type="SMART" id="SM00836">
    <property type="entry name" value="DALR_1"/>
    <property type="match status" value="1"/>
</dbReference>
<dbReference type="CDD" id="cd00671">
    <property type="entry name" value="ArgRS_core"/>
    <property type="match status" value="1"/>
</dbReference>
<proteinExistence type="inferred from homology"/>
<dbReference type="EMBL" id="LKET01000029">
    <property type="protein sequence ID" value="KPU44591.1"/>
    <property type="molecule type" value="Genomic_DNA"/>
</dbReference>
<evidence type="ECO:0000256" key="2">
    <source>
        <dbReference type="ARBA" id="ARBA00005594"/>
    </source>
</evidence>
<dbReference type="Pfam" id="PF03485">
    <property type="entry name" value="Arg_tRNA_synt_N"/>
    <property type="match status" value="1"/>
</dbReference>
<keyword evidence="5 11" id="KW-0436">Ligase</keyword>
<dbReference type="GO" id="GO:0006420">
    <property type="term" value="P:arginyl-tRNA aminoacylation"/>
    <property type="evidence" value="ECO:0007669"/>
    <property type="project" value="UniProtKB-UniRule"/>
</dbReference>
<evidence type="ECO:0000313" key="15">
    <source>
        <dbReference type="EMBL" id="KPU44591.1"/>
    </source>
</evidence>
<evidence type="ECO:0000256" key="11">
    <source>
        <dbReference type="HAMAP-Rule" id="MF_00123"/>
    </source>
</evidence>